<dbReference type="GO" id="GO:0043161">
    <property type="term" value="P:proteasome-mediated ubiquitin-dependent protein catabolic process"/>
    <property type="evidence" value="ECO:0007669"/>
    <property type="project" value="TreeGrafter"/>
</dbReference>
<dbReference type="InterPro" id="IPR006595">
    <property type="entry name" value="CTLH_C"/>
</dbReference>
<dbReference type="VEuPathDB" id="FungiDB:TAPDE_003526"/>
<dbReference type="SUPFAM" id="SSF50978">
    <property type="entry name" value="WD40 repeat-like"/>
    <property type="match status" value="1"/>
</dbReference>
<evidence type="ECO:0000313" key="6">
    <source>
        <dbReference type="EMBL" id="CCG83321.1"/>
    </source>
</evidence>
<comment type="caution">
    <text evidence="6">The sequence shown here is derived from an EMBL/GenBank/DDBJ whole genome shotgun (WGS) entry which is preliminary data.</text>
</comment>
<dbReference type="EMBL" id="CAHR02000138">
    <property type="protein sequence ID" value="CCG83321.1"/>
    <property type="molecule type" value="Genomic_DNA"/>
</dbReference>
<sequence length="593" mass="66046">MKAETHSNGHVAHGNGSHTKAERPTSIQDEETVRLIIQALGDMGYTDAVRTLSRESGVSVESALVEDFRNSILTGGWAAAERALKDLELNHAAQQSEVLFLIREQKFLELLESQQASAALITLRTELSPLGHNTERLHFLSSLIMASSPQDLCSRSNWTGREGDSRHALLRKVSTYISPNSMIPEARLATLLNAARNAQIEDCLYHTTNNRVSFLIPNHACPRSSFPLHNSHVLRSHTDEVWHVQYSGSGRYLASTGADGLIVVYDVRNMRPIHHLNLRTSEDIKRDKKDGKLKGITYIAFNSDETLLMTCSQDNVIVHWDIVTGAIMNQITNAHLESVSSACWLPGTNSGFVSGGLDKRIILYDDKGGIIHVWETERIYDVKVSNDGKYVIAISTESGLYIFDLETKDRLALLHTDFELTSLNISKDSRRMIISCSPKVPKGRSGSPKAQTMEVQEWSIPDLNLLRKVTGQKQGEFVIRSCYAGELEQFILSGSEDSDVYLWHRKSGTLLEQIKGHSKIVGAVAWNPTAPQWASASDDRTVRIWEVGTDVDAEAEQRLALPTVQPDDGAHSSATEISTSERRQSSRNIHEFW</sequence>
<dbReference type="PROSITE" id="PS50896">
    <property type="entry name" value="LISH"/>
    <property type="match status" value="1"/>
</dbReference>
<feature type="region of interest" description="Disordered" evidence="4">
    <location>
        <begin position="563"/>
        <end position="593"/>
    </location>
</feature>
<feature type="region of interest" description="Disordered" evidence="4">
    <location>
        <begin position="1"/>
        <end position="27"/>
    </location>
</feature>
<dbReference type="Pfam" id="PF00400">
    <property type="entry name" value="WD40"/>
    <property type="match status" value="4"/>
</dbReference>
<keyword evidence="2" id="KW-0677">Repeat</keyword>
<feature type="repeat" description="WD" evidence="3">
    <location>
        <begin position="289"/>
        <end position="330"/>
    </location>
</feature>
<dbReference type="InterPro" id="IPR051350">
    <property type="entry name" value="WD_repeat-ST_regulator"/>
</dbReference>
<feature type="domain" description="CTLH" evidence="5">
    <location>
        <begin position="61"/>
        <end position="118"/>
    </location>
</feature>
<keyword evidence="1 3" id="KW-0853">WD repeat</keyword>
<evidence type="ECO:0000256" key="2">
    <source>
        <dbReference type="ARBA" id="ARBA00022737"/>
    </source>
</evidence>
<dbReference type="InterPro" id="IPR015943">
    <property type="entry name" value="WD40/YVTN_repeat-like_dom_sf"/>
</dbReference>
<evidence type="ECO:0000256" key="1">
    <source>
        <dbReference type="ARBA" id="ARBA00022574"/>
    </source>
</evidence>
<dbReference type="Pfam" id="PF23627">
    <property type="entry name" value="LisH_WDR26"/>
    <property type="match status" value="1"/>
</dbReference>
<dbReference type="Gene3D" id="2.130.10.10">
    <property type="entry name" value="YVTN repeat-like/Quinoprotein amine dehydrogenase"/>
    <property type="match status" value="1"/>
</dbReference>
<dbReference type="SMART" id="SM00320">
    <property type="entry name" value="WD40"/>
    <property type="match status" value="6"/>
</dbReference>
<keyword evidence="7" id="KW-1185">Reference proteome</keyword>
<protein>
    <submittedName>
        <fullName evidence="6">WD domain protein</fullName>
    </submittedName>
</protein>
<reference evidence="6 7" key="1">
    <citation type="journal article" date="2013" name="MBio">
        <title>Genome sequencing of the plant pathogen Taphrina deformans, the causal agent of peach leaf curl.</title>
        <authorList>
            <person name="Cisse O.H."/>
            <person name="Almeida J.M.G.C.F."/>
            <person name="Fonseca A."/>
            <person name="Kumar A.A."/>
            <person name="Salojaervi J."/>
            <person name="Overmyer K."/>
            <person name="Hauser P.M."/>
            <person name="Pagni M."/>
        </authorList>
    </citation>
    <scope>NUCLEOTIDE SEQUENCE [LARGE SCALE GENOMIC DNA]</scope>
    <source>
        <strain evidence="7">PYCC 5710 / ATCC 11124 / CBS 356.35 / IMI 108563 / JCM 9778 / NBRC 8474</strain>
    </source>
</reference>
<dbReference type="InterPro" id="IPR036322">
    <property type="entry name" value="WD40_repeat_dom_sf"/>
</dbReference>
<feature type="repeat" description="WD" evidence="3">
    <location>
        <begin position="234"/>
        <end position="275"/>
    </location>
</feature>
<evidence type="ECO:0000259" key="5">
    <source>
        <dbReference type="PROSITE" id="PS50897"/>
    </source>
</evidence>
<dbReference type="Proteomes" id="UP000013776">
    <property type="component" value="Unassembled WGS sequence"/>
</dbReference>
<dbReference type="InterPro" id="IPR006594">
    <property type="entry name" value="LisH"/>
</dbReference>
<dbReference type="SMART" id="SM00667">
    <property type="entry name" value="LisH"/>
    <property type="match status" value="1"/>
</dbReference>
<gene>
    <name evidence="6" type="ORF">TAPDE_003526</name>
</gene>
<feature type="compositionally biased region" description="Basic and acidic residues" evidence="4">
    <location>
        <begin position="579"/>
        <end position="593"/>
    </location>
</feature>
<dbReference type="InterPro" id="IPR001680">
    <property type="entry name" value="WD40_rpt"/>
</dbReference>
<evidence type="ECO:0000313" key="7">
    <source>
        <dbReference type="Proteomes" id="UP000013776"/>
    </source>
</evidence>
<dbReference type="PROSITE" id="PS50294">
    <property type="entry name" value="WD_REPEATS_REGION"/>
    <property type="match status" value="2"/>
</dbReference>
<proteinExistence type="predicted"/>
<dbReference type="GO" id="GO:0034657">
    <property type="term" value="C:GID complex"/>
    <property type="evidence" value="ECO:0007669"/>
    <property type="project" value="TreeGrafter"/>
</dbReference>
<evidence type="ECO:0000256" key="3">
    <source>
        <dbReference type="PROSITE-ProRule" id="PRU00221"/>
    </source>
</evidence>
<dbReference type="SMART" id="SM00668">
    <property type="entry name" value="CTLH"/>
    <property type="match status" value="1"/>
</dbReference>
<dbReference type="PROSITE" id="PS50897">
    <property type="entry name" value="CTLH"/>
    <property type="match status" value="1"/>
</dbReference>
<dbReference type="eggNOG" id="KOG0293">
    <property type="taxonomic scope" value="Eukaryota"/>
</dbReference>
<dbReference type="AlphaFoldDB" id="R4XCI8"/>
<name>R4XCI8_TAPDE</name>
<accession>R4XCI8</accession>
<dbReference type="PROSITE" id="PS50082">
    <property type="entry name" value="WD_REPEATS_2"/>
    <property type="match status" value="3"/>
</dbReference>
<feature type="repeat" description="WD" evidence="3">
    <location>
        <begin position="514"/>
        <end position="547"/>
    </location>
</feature>
<dbReference type="PANTHER" id="PTHR22838:SF0">
    <property type="entry name" value="WD REPEAT-CONTAINING PROTEIN 26"/>
    <property type="match status" value="1"/>
</dbReference>
<dbReference type="OrthoDB" id="972532at2759"/>
<dbReference type="STRING" id="1097556.R4XCI8"/>
<organism evidence="6 7">
    <name type="scientific">Taphrina deformans (strain PYCC 5710 / ATCC 11124 / CBS 356.35 / IMI 108563 / JCM 9778 / NBRC 8474)</name>
    <name type="common">Peach leaf curl fungus</name>
    <name type="synonym">Lalaria deformans</name>
    <dbReference type="NCBI Taxonomy" id="1097556"/>
    <lineage>
        <taxon>Eukaryota</taxon>
        <taxon>Fungi</taxon>
        <taxon>Dikarya</taxon>
        <taxon>Ascomycota</taxon>
        <taxon>Taphrinomycotina</taxon>
        <taxon>Taphrinomycetes</taxon>
        <taxon>Taphrinales</taxon>
        <taxon>Taphrinaceae</taxon>
        <taxon>Taphrina</taxon>
    </lineage>
</organism>
<dbReference type="PANTHER" id="PTHR22838">
    <property type="entry name" value="WD REPEAT PROTEIN 26-RELATED"/>
    <property type="match status" value="1"/>
</dbReference>
<evidence type="ECO:0000256" key="4">
    <source>
        <dbReference type="SAM" id="MobiDB-lite"/>
    </source>
</evidence>